<dbReference type="KEGG" id="agv:OJF2_72600"/>
<reference evidence="1 2" key="1">
    <citation type="submission" date="2019-08" db="EMBL/GenBank/DDBJ databases">
        <title>Deep-cultivation of Planctomycetes and their phenomic and genomic characterization uncovers novel biology.</title>
        <authorList>
            <person name="Wiegand S."/>
            <person name="Jogler M."/>
            <person name="Boedeker C."/>
            <person name="Pinto D."/>
            <person name="Vollmers J."/>
            <person name="Rivas-Marin E."/>
            <person name="Kohn T."/>
            <person name="Peeters S.H."/>
            <person name="Heuer A."/>
            <person name="Rast P."/>
            <person name="Oberbeckmann S."/>
            <person name="Bunk B."/>
            <person name="Jeske O."/>
            <person name="Meyerdierks A."/>
            <person name="Storesund J.E."/>
            <person name="Kallscheuer N."/>
            <person name="Luecker S."/>
            <person name="Lage O.M."/>
            <person name="Pohl T."/>
            <person name="Merkel B.J."/>
            <person name="Hornburger P."/>
            <person name="Mueller R.-W."/>
            <person name="Bruemmer F."/>
            <person name="Labrenz M."/>
            <person name="Spormann A.M."/>
            <person name="Op den Camp H."/>
            <person name="Overmann J."/>
            <person name="Amann R."/>
            <person name="Jetten M.S.M."/>
            <person name="Mascher T."/>
            <person name="Medema M.H."/>
            <person name="Devos D.P."/>
            <person name="Kaster A.-K."/>
            <person name="Ovreas L."/>
            <person name="Rohde M."/>
            <person name="Galperin M.Y."/>
            <person name="Jogler C."/>
        </authorList>
    </citation>
    <scope>NUCLEOTIDE SEQUENCE [LARGE SCALE GENOMIC DNA]</scope>
    <source>
        <strain evidence="1 2">OJF2</strain>
    </source>
</reference>
<accession>A0A5B9WEL0</accession>
<protein>
    <submittedName>
        <fullName evidence="1">Uncharacterized protein</fullName>
    </submittedName>
</protein>
<gene>
    <name evidence="1" type="ORF">OJF2_72600</name>
</gene>
<proteinExistence type="predicted"/>
<dbReference type="RefSeq" id="WP_148598075.1">
    <property type="nucleotide sequence ID" value="NZ_CP042997.1"/>
</dbReference>
<sequence length="244" mass="24725">MPNDTYVAPVIQPSGTTFAQFQSGGYSVLIDNLIAANGPVANPSVAATVSVGGTGGSLAAGTYQVAYTFRDAFGESLAGGQSATFTVAAGQVATVTLPALPAGADEIWLYATAANNPTGPLSLYATGITSTSFAMSSATGSDPSAIPTPANTTGALSVADKIRSYRGSSGDQAFKNYSAFLSTLLRGAAIGRKDGRLAAQQWAAVFAVWAQAAREAASLVLLNPGTVSYKYSTVGHAVPSRTWP</sequence>
<name>A0A5B9WEL0_9BACT</name>
<keyword evidence="2" id="KW-1185">Reference proteome</keyword>
<dbReference type="Proteomes" id="UP000324233">
    <property type="component" value="Chromosome"/>
</dbReference>
<dbReference type="AlphaFoldDB" id="A0A5B9WEL0"/>
<organism evidence="1 2">
    <name type="scientific">Aquisphaera giovannonii</name>
    <dbReference type="NCBI Taxonomy" id="406548"/>
    <lineage>
        <taxon>Bacteria</taxon>
        <taxon>Pseudomonadati</taxon>
        <taxon>Planctomycetota</taxon>
        <taxon>Planctomycetia</taxon>
        <taxon>Isosphaerales</taxon>
        <taxon>Isosphaeraceae</taxon>
        <taxon>Aquisphaera</taxon>
    </lineage>
</organism>
<evidence type="ECO:0000313" key="2">
    <source>
        <dbReference type="Proteomes" id="UP000324233"/>
    </source>
</evidence>
<evidence type="ECO:0000313" key="1">
    <source>
        <dbReference type="EMBL" id="QEH38654.1"/>
    </source>
</evidence>
<dbReference type="EMBL" id="CP042997">
    <property type="protein sequence ID" value="QEH38654.1"/>
    <property type="molecule type" value="Genomic_DNA"/>
</dbReference>